<evidence type="ECO:0000256" key="3">
    <source>
        <dbReference type="ARBA" id="ARBA00022827"/>
    </source>
</evidence>
<dbReference type="GO" id="GO:0004497">
    <property type="term" value="F:monooxygenase activity"/>
    <property type="evidence" value="ECO:0007669"/>
    <property type="project" value="UniProtKB-KW"/>
</dbReference>
<dbReference type="Pfam" id="PF01494">
    <property type="entry name" value="FAD_binding_3"/>
    <property type="match status" value="1"/>
</dbReference>
<dbReference type="PANTHER" id="PTHR13789:SF318">
    <property type="entry name" value="GERANYLGERANYL DIPHOSPHATE REDUCTASE"/>
    <property type="match status" value="1"/>
</dbReference>
<evidence type="ECO:0000256" key="4">
    <source>
        <dbReference type="ARBA" id="ARBA00023002"/>
    </source>
</evidence>
<proteinExistence type="predicted"/>
<keyword evidence="3" id="KW-0274">FAD</keyword>
<evidence type="ECO:0000313" key="7">
    <source>
        <dbReference type="EMBL" id="BAT28129.1"/>
    </source>
</evidence>
<dbReference type="InterPro" id="IPR050493">
    <property type="entry name" value="FAD-dep_Monooxygenase_BioMet"/>
</dbReference>
<dbReference type="GO" id="GO:0071949">
    <property type="term" value="F:FAD binding"/>
    <property type="evidence" value="ECO:0007669"/>
    <property type="project" value="InterPro"/>
</dbReference>
<keyword evidence="5 7" id="KW-0503">Monooxygenase</keyword>
<dbReference type="PRINTS" id="PR00420">
    <property type="entry name" value="RNGMNOXGNASE"/>
</dbReference>
<evidence type="ECO:0000256" key="1">
    <source>
        <dbReference type="ARBA" id="ARBA00001974"/>
    </source>
</evidence>
<sequence>MTGSIAVAGAGVAGLTMALCLARTGRTVSLYERAAQIEPVGAGIQLSPNALRVLTGLGLLPALEALGVSARHVTLRDGRTGARLADIPVLAGDGTPYLSIHRADLQEVLLGAARAEPRITLSFGARLTGLVPGSDGIDLSLETADGTLARRHPLLVAADGLNSAVASALGLPGPHRSRYAAWRILAPAQDGAALSGIEAYLHARWHAVVYPVHGGRTTNLVLIAPVDSLPPSNADRAALSAALAGAAPALGALVERGTFVGCWPMAAAPQNRPYTHGDRIALLGDAAHAMLPFAAQGAAMGIEDAAVLAAALSATPDTGAALRRYEFERRPRLARVLRRVAFHDRVYHMGPAGALARNLVMRLTPPARLSAGLSWLYDWQPPEIRAVAFETPPSTPS</sequence>
<evidence type="ECO:0000256" key="5">
    <source>
        <dbReference type="ARBA" id="ARBA00023033"/>
    </source>
</evidence>
<feature type="domain" description="FAD-binding" evidence="6">
    <location>
        <begin position="5"/>
        <end position="339"/>
    </location>
</feature>
<protein>
    <submittedName>
        <fullName evidence="7">Putative salicylate 1-monooxygenase</fullName>
    </submittedName>
</protein>
<evidence type="ECO:0000259" key="6">
    <source>
        <dbReference type="Pfam" id="PF01494"/>
    </source>
</evidence>
<keyword evidence="2" id="KW-0285">Flavoprotein</keyword>
<evidence type="ECO:0000256" key="2">
    <source>
        <dbReference type="ARBA" id="ARBA00022630"/>
    </source>
</evidence>
<organism evidence="7">
    <name type="scientific">Aureimonas frigidaquae</name>
    <dbReference type="NCBI Taxonomy" id="424757"/>
    <lineage>
        <taxon>Bacteria</taxon>
        <taxon>Pseudomonadati</taxon>
        <taxon>Pseudomonadota</taxon>
        <taxon>Alphaproteobacteria</taxon>
        <taxon>Hyphomicrobiales</taxon>
        <taxon>Aurantimonadaceae</taxon>
        <taxon>Aureimonas</taxon>
    </lineage>
</organism>
<reference evidence="7" key="1">
    <citation type="journal article" date="2015" name="Proc. Natl. Acad. Sci. U.S.A.">
        <title>Bacterial clade with the ribosomal RNA operon on a small plasmid rather than the chromosome.</title>
        <authorList>
            <person name="Anda M."/>
            <person name="Ohtsubo Y."/>
            <person name="Okubo T."/>
            <person name="Sugawara M."/>
            <person name="Nagata Y."/>
            <person name="Tsuda M."/>
            <person name="Minamisawa K."/>
            <person name="Mitsui H."/>
        </authorList>
    </citation>
    <scope>NUCLEOTIDE SEQUENCE</scope>
    <source>
        <strain evidence="7">JCM 14755</strain>
    </source>
</reference>
<accession>A0A0N7KXX4</accession>
<dbReference type="PANTHER" id="PTHR13789">
    <property type="entry name" value="MONOOXYGENASE"/>
    <property type="match status" value="1"/>
</dbReference>
<dbReference type="RefSeq" id="WP_062226378.1">
    <property type="nucleotide sequence ID" value="NZ_BBWR01000002.1"/>
</dbReference>
<dbReference type="Gene3D" id="3.50.50.60">
    <property type="entry name" value="FAD/NAD(P)-binding domain"/>
    <property type="match status" value="1"/>
</dbReference>
<comment type="cofactor">
    <cofactor evidence="1">
        <name>FAD</name>
        <dbReference type="ChEBI" id="CHEBI:57692"/>
    </cofactor>
</comment>
<dbReference type="SUPFAM" id="SSF51905">
    <property type="entry name" value="FAD/NAD(P)-binding domain"/>
    <property type="match status" value="1"/>
</dbReference>
<dbReference type="InterPro" id="IPR002938">
    <property type="entry name" value="FAD-bd"/>
</dbReference>
<dbReference type="AlphaFoldDB" id="A0A0N7KXX4"/>
<dbReference type="InterPro" id="IPR036188">
    <property type="entry name" value="FAD/NAD-bd_sf"/>
</dbReference>
<name>A0A0N7KXX4_9HYPH</name>
<dbReference type="EMBL" id="LC066377">
    <property type="protein sequence ID" value="BAT28129.1"/>
    <property type="molecule type" value="Genomic_DNA"/>
</dbReference>
<keyword evidence="4" id="KW-0560">Oxidoreductase</keyword>